<keyword evidence="3" id="KW-0677">Repeat</keyword>
<keyword evidence="4" id="KW-0106">Calcium</keyword>
<dbReference type="EMBL" id="AFYH01020995">
    <property type="status" value="NOT_ANNOTATED_CDS"/>
    <property type="molecule type" value="Genomic_DNA"/>
</dbReference>
<evidence type="ECO:0000256" key="3">
    <source>
        <dbReference type="ARBA" id="ARBA00022737"/>
    </source>
</evidence>
<proteinExistence type="predicted"/>
<accession>H3BDN8</accession>
<dbReference type="PROSITE" id="PS00018">
    <property type="entry name" value="EF_HAND_1"/>
    <property type="match status" value="1"/>
</dbReference>
<dbReference type="OMA" id="FFKSHDG"/>
<keyword evidence="2 5" id="KW-0732">Signal</keyword>
<dbReference type="InterPro" id="IPR018247">
    <property type="entry name" value="EF_Hand_1_Ca_BS"/>
</dbReference>
<feature type="signal peptide" evidence="5">
    <location>
        <begin position="1"/>
        <end position="28"/>
    </location>
</feature>
<dbReference type="PANTHER" id="PTHR23104:SF16">
    <property type="entry name" value="MULTIPLE COAGULATION FACTOR DEFICIENCY PROTEIN 2 HOMOLOG"/>
    <property type="match status" value="1"/>
</dbReference>
<keyword evidence="1" id="KW-0479">Metal-binding</keyword>
<name>H3BDN8_LATCH</name>
<reference evidence="7" key="1">
    <citation type="submission" date="2011-08" db="EMBL/GenBank/DDBJ databases">
        <title>The draft genome of Latimeria chalumnae.</title>
        <authorList>
            <person name="Di Palma F."/>
            <person name="Alfoldi J."/>
            <person name="Johnson J."/>
            <person name="Berlin A."/>
            <person name="Gnerre S."/>
            <person name="Jaffe D."/>
            <person name="MacCallum I."/>
            <person name="Young S."/>
            <person name="Walker B.J."/>
            <person name="Lander E."/>
            <person name="Lindblad-Toh K."/>
        </authorList>
    </citation>
    <scope>NUCLEOTIDE SEQUENCE [LARGE SCALE GENOMIC DNA]</scope>
    <source>
        <strain evidence="7">Wild caught</strain>
    </source>
</reference>
<keyword evidence="7" id="KW-1185">Reference proteome</keyword>
<dbReference type="SUPFAM" id="SSF47473">
    <property type="entry name" value="EF-hand"/>
    <property type="match status" value="1"/>
</dbReference>
<dbReference type="EMBL" id="AFYH01020996">
    <property type="status" value="NOT_ANNOTATED_CDS"/>
    <property type="molecule type" value="Genomic_DNA"/>
</dbReference>
<evidence type="ECO:0000313" key="6">
    <source>
        <dbReference type="Ensembl" id="ENSLACP00000020009.1"/>
    </source>
</evidence>
<dbReference type="STRING" id="7897.ENSLACP00000020009"/>
<feature type="chain" id="PRO_5003581269" description="EF-hand domain-containing protein" evidence="5">
    <location>
        <begin position="29"/>
        <end position="153"/>
    </location>
</feature>
<evidence type="ECO:0008006" key="8">
    <source>
        <dbReference type="Google" id="ProtNLM"/>
    </source>
</evidence>
<dbReference type="Ensembl" id="ENSLACT00000020147.1">
    <property type="protein sequence ID" value="ENSLACP00000020009.1"/>
    <property type="gene ID" value="ENSLACG00000017589.1"/>
</dbReference>
<dbReference type="AlphaFoldDB" id="H3BDN8"/>
<reference evidence="6" key="2">
    <citation type="submission" date="2025-08" db="UniProtKB">
        <authorList>
            <consortium name="Ensembl"/>
        </authorList>
    </citation>
    <scope>IDENTIFICATION</scope>
</reference>
<sequence>MAGTRRTALLQLLCWVLTLLSLAALVDGEDYKIAEKHLEGVAVDAFHNKSIITDHHHLEEDLKHHIGSVDLDKVSEEEMEFYYFTLHDFDQNMLLDGLEIMTALRESLEPHIRSRFSEEDLINCTALTDEVLEEDDFDKDGYLSYVEYMHSQK</sequence>
<dbReference type="HOGENOM" id="CLU_100744_1_0_1"/>
<evidence type="ECO:0000256" key="1">
    <source>
        <dbReference type="ARBA" id="ARBA00022723"/>
    </source>
</evidence>
<dbReference type="GO" id="GO:0046872">
    <property type="term" value="F:metal ion binding"/>
    <property type="evidence" value="ECO:0007669"/>
    <property type="project" value="UniProtKB-KW"/>
</dbReference>
<dbReference type="InParanoid" id="H3BDN8"/>
<evidence type="ECO:0000313" key="7">
    <source>
        <dbReference type="Proteomes" id="UP000008672"/>
    </source>
</evidence>
<dbReference type="EMBL" id="AFYH01020997">
    <property type="status" value="NOT_ANNOTATED_CDS"/>
    <property type="molecule type" value="Genomic_DNA"/>
</dbReference>
<evidence type="ECO:0000256" key="5">
    <source>
        <dbReference type="SAM" id="SignalP"/>
    </source>
</evidence>
<dbReference type="GeneTree" id="ENSGT00940000154141"/>
<reference evidence="6" key="3">
    <citation type="submission" date="2025-09" db="UniProtKB">
        <authorList>
            <consortium name="Ensembl"/>
        </authorList>
    </citation>
    <scope>IDENTIFICATION</scope>
</reference>
<dbReference type="eggNOG" id="KOG4065">
    <property type="taxonomic scope" value="Eukaryota"/>
</dbReference>
<dbReference type="Proteomes" id="UP000008672">
    <property type="component" value="Unassembled WGS sequence"/>
</dbReference>
<protein>
    <recommendedName>
        <fullName evidence="8">EF-hand domain-containing protein</fullName>
    </recommendedName>
</protein>
<evidence type="ECO:0000256" key="4">
    <source>
        <dbReference type="ARBA" id="ARBA00022837"/>
    </source>
</evidence>
<dbReference type="InterPro" id="IPR052110">
    <property type="entry name" value="MCFD2-like"/>
</dbReference>
<dbReference type="InterPro" id="IPR011992">
    <property type="entry name" value="EF-hand-dom_pair"/>
</dbReference>
<dbReference type="PANTHER" id="PTHR23104">
    <property type="entry name" value="MULTIPLE COAGULATION FACTOR DEFICIENCY PROTEIN 2 NEURAL STEM CELL DERIVED NEURONAL SURVIVAL PROTEIN"/>
    <property type="match status" value="1"/>
</dbReference>
<organism evidence="6 7">
    <name type="scientific">Latimeria chalumnae</name>
    <name type="common">Coelacanth</name>
    <dbReference type="NCBI Taxonomy" id="7897"/>
    <lineage>
        <taxon>Eukaryota</taxon>
        <taxon>Metazoa</taxon>
        <taxon>Chordata</taxon>
        <taxon>Craniata</taxon>
        <taxon>Vertebrata</taxon>
        <taxon>Euteleostomi</taxon>
        <taxon>Coelacanthiformes</taxon>
        <taxon>Coelacanthidae</taxon>
        <taxon>Latimeria</taxon>
    </lineage>
</organism>
<dbReference type="Gene3D" id="1.10.238.10">
    <property type="entry name" value="EF-hand"/>
    <property type="match status" value="1"/>
</dbReference>
<evidence type="ECO:0000256" key="2">
    <source>
        <dbReference type="ARBA" id="ARBA00022729"/>
    </source>
</evidence>